<accession>A0A6C0DK16</accession>
<protein>
    <submittedName>
        <fullName evidence="1">Uncharacterized protein</fullName>
    </submittedName>
</protein>
<sequence length="124" mass="13784">MPIPSNNTAPLNTFRLESGKTLTREIATKIGIDVGLNPATGDINIDIASRRIVEEGGSYIEKVNPYYTPYICENKPLPPMLQFFTSCNSKSPHSSYTINLNTLRPTKNSPIQTELSREIINELS</sequence>
<dbReference type="EMBL" id="MN739626">
    <property type="protein sequence ID" value="QHT16771.1"/>
    <property type="molecule type" value="Genomic_DNA"/>
</dbReference>
<dbReference type="AlphaFoldDB" id="A0A6C0DK16"/>
<proteinExistence type="predicted"/>
<name>A0A6C0DK16_9ZZZZ</name>
<organism evidence="1">
    <name type="scientific">viral metagenome</name>
    <dbReference type="NCBI Taxonomy" id="1070528"/>
    <lineage>
        <taxon>unclassified sequences</taxon>
        <taxon>metagenomes</taxon>
        <taxon>organismal metagenomes</taxon>
    </lineage>
</organism>
<evidence type="ECO:0000313" key="1">
    <source>
        <dbReference type="EMBL" id="QHT16771.1"/>
    </source>
</evidence>
<reference evidence="1" key="1">
    <citation type="journal article" date="2020" name="Nature">
        <title>Giant virus diversity and host interactions through global metagenomics.</title>
        <authorList>
            <person name="Schulz F."/>
            <person name="Roux S."/>
            <person name="Paez-Espino D."/>
            <person name="Jungbluth S."/>
            <person name="Walsh D.A."/>
            <person name="Denef V.J."/>
            <person name="McMahon K.D."/>
            <person name="Konstantinidis K.T."/>
            <person name="Eloe-Fadrosh E.A."/>
            <person name="Kyrpides N.C."/>
            <person name="Woyke T."/>
        </authorList>
    </citation>
    <scope>NUCLEOTIDE SEQUENCE</scope>
    <source>
        <strain evidence="1">GVMAG-M-3300023174-189</strain>
    </source>
</reference>